<name>A0A3N4JH84_9PEZI</name>
<proteinExistence type="predicted"/>
<gene>
    <name evidence="1" type="ORF">L873DRAFT_1829556</name>
</gene>
<dbReference type="OrthoDB" id="447314at2759"/>
<organism evidence="1 2">
    <name type="scientific">Choiromyces venosus 120613-1</name>
    <dbReference type="NCBI Taxonomy" id="1336337"/>
    <lineage>
        <taxon>Eukaryota</taxon>
        <taxon>Fungi</taxon>
        <taxon>Dikarya</taxon>
        <taxon>Ascomycota</taxon>
        <taxon>Pezizomycotina</taxon>
        <taxon>Pezizomycetes</taxon>
        <taxon>Pezizales</taxon>
        <taxon>Tuberaceae</taxon>
        <taxon>Choiromyces</taxon>
    </lineage>
</organism>
<accession>A0A3N4JH84</accession>
<protein>
    <submittedName>
        <fullName evidence="1">Uncharacterized protein</fullName>
    </submittedName>
</protein>
<dbReference type="EMBL" id="ML120418">
    <property type="protein sequence ID" value="RPA96041.1"/>
    <property type="molecule type" value="Genomic_DNA"/>
</dbReference>
<dbReference type="Proteomes" id="UP000276215">
    <property type="component" value="Unassembled WGS sequence"/>
</dbReference>
<dbReference type="AlphaFoldDB" id="A0A3N4JH84"/>
<evidence type="ECO:0000313" key="1">
    <source>
        <dbReference type="EMBL" id="RPA96041.1"/>
    </source>
</evidence>
<evidence type="ECO:0000313" key="2">
    <source>
        <dbReference type="Proteomes" id="UP000276215"/>
    </source>
</evidence>
<keyword evidence="2" id="KW-1185">Reference proteome</keyword>
<sequence length="86" mass="10034">MALTDNDILWAWAILDAYCGLYIYRFHWLPLISNMIPEHAYHRLNPSLKSDIEAGIRIMKGQRQRLLKNRIAADGRPMDPRAVFLP</sequence>
<reference evidence="1 2" key="1">
    <citation type="journal article" date="2018" name="Nat. Ecol. Evol.">
        <title>Pezizomycetes genomes reveal the molecular basis of ectomycorrhizal truffle lifestyle.</title>
        <authorList>
            <person name="Murat C."/>
            <person name="Payen T."/>
            <person name="Noel B."/>
            <person name="Kuo A."/>
            <person name="Morin E."/>
            <person name="Chen J."/>
            <person name="Kohler A."/>
            <person name="Krizsan K."/>
            <person name="Balestrini R."/>
            <person name="Da Silva C."/>
            <person name="Montanini B."/>
            <person name="Hainaut M."/>
            <person name="Levati E."/>
            <person name="Barry K.W."/>
            <person name="Belfiori B."/>
            <person name="Cichocki N."/>
            <person name="Clum A."/>
            <person name="Dockter R.B."/>
            <person name="Fauchery L."/>
            <person name="Guy J."/>
            <person name="Iotti M."/>
            <person name="Le Tacon F."/>
            <person name="Lindquist E.A."/>
            <person name="Lipzen A."/>
            <person name="Malagnac F."/>
            <person name="Mello A."/>
            <person name="Molinier V."/>
            <person name="Miyauchi S."/>
            <person name="Poulain J."/>
            <person name="Riccioni C."/>
            <person name="Rubini A."/>
            <person name="Sitrit Y."/>
            <person name="Splivallo R."/>
            <person name="Traeger S."/>
            <person name="Wang M."/>
            <person name="Zifcakova L."/>
            <person name="Wipf D."/>
            <person name="Zambonelli A."/>
            <person name="Paolocci F."/>
            <person name="Nowrousian M."/>
            <person name="Ottonello S."/>
            <person name="Baldrian P."/>
            <person name="Spatafora J.W."/>
            <person name="Henrissat B."/>
            <person name="Nagy L.G."/>
            <person name="Aury J.M."/>
            <person name="Wincker P."/>
            <person name="Grigoriev I.V."/>
            <person name="Bonfante P."/>
            <person name="Martin F.M."/>
        </authorList>
    </citation>
    <scope>NUCLEOTIDE SEQUENCE [LARGE SCALE GENOMIC DNA]</scope>
    <source>
        <strain evidence="1 2">120613-1</strain>
    </source>
</reference>